<dbReference type="InterPro" id="IPR036322">
    <property type="entry name" value="WD40_repeat_dom_sf"/>
</dbReference>
<sequence length="1026" mass="115958">MESSVFVPITFWNNSKPNFRVSAIRITPNGKILVTSSPYGALSTWDLDVSQSKITPRNLLMGHSDPITCLECTDDFAISTSEGGEICRWNLDDGSCSKSVKSVFVHRRIQLFKCSRMDDELLFACGDYHKIFIIHSTLLQTVLVLNNKTDSDWMSCFHVISSLEIGHDVVSAVTKTGYIKLWIIEELSEKVSYEVQSTLLPVKNVSHLKTSLTQTQILTVSDRSWTIFDAKHLKKIFSANRICNEKFLGGDFFDSDILTWTNECKFYLYKLGVEGATLKTVFFTKHETPSVFEPATCYYNSSDQKYLVQCDVFGKLALWKATDSNSEPYLTSDLSSRLGEIQTVFRQFVKEVTCCVVINKMELFGFGFSDGSIIILSALRTTLSYSNTSLHEPERKTLLGHKGKVNCLLYPHEKYSHHNKSHLLSGGSDFSVCLWDLSECVLIHRFCVQSGEIIKLLIPPEECKMRIRHSICSVASDHSVAILNLKELKCIVLASRQLFPVVTINWRPLDDFIIIECFDGTVYIWEMETGHLDRVLHGVTAQEVIYACKESNHEDVSNFYLREDSLMGKDHFRRELFQVEKDFRVDKSRPIILRGFLDSFRSENQIVAFNVGRILDVLGEKQPPPVDRELFDRMHSLTCPGATSPTLPDTVGSKTPDLPSAKDTGKYLLSLLRNPKDLSTLFAVFSESQNVSVFLSRPAATPILNTVRTVSLLALSSVLNPEADSPNVEDRELDLQVLARTWMNKSIPLRRVGRKLLLSRLQSQTVPERSALLRRWFKYLPHFAEVDGAKVDRNDPEVADRQAAALVLFGVIGADYKFRVDDPAVEEMYLAETCAAVLHLLQSSDPQREEMRMAATNILGRGYAFWEQHLKFEKVFHYLFEMTCDFGRHCYGERTPAADRCLNAHEALISMAIARTTAFVSCLSREIGQIRNSQSPKAESAFLEKCKTEILLILSNLLERTPYMMLQHLNDAVNIFTYCVNPTRLKQGARSVASSRLWTGSGRLTRACRRRGSPSVCTTAASPSTN</sequence>
<keyword evidence="1" id="KW-0853">WD repeat</keyword>
<dbReference type="PANTHER" id="PTHR44099">
    <property type="entry name" value="RABCONNECTIN-3B, ISOFORM A"/>
    <property type="match status" value="1"/>
</dbReference>
<protein>
    <submittedName>
        <fullName evidence="3">Uncharacterized protein</fullName>
    </submittedName>
</protein>
<dbReference type="SUPFAM" id="SSF50978">
    <property type="entry name" value="WD40 repeat-like"/>
    <property type="match status" value="2"/>
</dbReference>
<dbReference type="PROSITE" id="PS00678">
    <property type="entry name" value="WD_REPEATS_1"/>
    <property type="match status" value="1"/>
</dbReference>
<proteinExistence type="predicted"/>
<evidence type="ECO:0000256" key="1">
    <source>
        <dbReference type="ARBA" id="ARBA00022574"/>
    </source>
</evidence>
<dbReference type="InterPro" id="IPR019775">
    <property type="entry name" value="WD40_repeat_CS"/>
</dbReference>
<dbReference type="AlphaFoldDB" id="A0AAW2HEW6"/>
<dbReference type="Gene3D" id="2.130.10.10">
    <property type="entry name" value="YVTN repeat-like/Quinoprotein amine dehydrogenase"/>
    <property type="match status" value="2"/>
</dbReference>
<dbReference type="InterPro" id="IPR016024">
    <property type="entry name" value="ARM-type_fold"/>
</dbReference>
<dbReference type="EMBL" id="JARGDH010000005">
    <property type="protein sequence ID" value="KAL0268227.1"/>
    <property type="molecule type" value="Genomic_DNA"/>
</dbReference>
<dbReference type="InterPro" id="IPR049916">
    <property type="entry name" value="WDR72-like"/>
</dbReference>
<comment type="caution">
    <text evidence="3">The sequence shown here is derived from an EMBL/GenBank/DDBJ whole genome shotgun (WGS) entry which is preliminary data.</text>
</comment>
<dbReference type="GO" id="GO:0005737">
    <property type="term" value="C:cytoplasm"/>
    <property type="evidence" value="ECO:0007669"/>
    <property type="project" value="TreeGrafter"/>
</dbReference>
<dbReference type="PANTHER" id="PTHR44099:SF4">
    <property type="entry name" value="RABCONNECTIN-3B, ISOFORM A"/>
    <property type="match status" value="1"/>
</dbReference>
<keyword evidence="2" id="KW-0677">Repeat</keyword>
<dbReference type="InterPro" id="IPR015943">
    <property type="entry name" value="WD40/YVTN_repeat-like_dom_sf"/>
</dbReference>
<organism evidence="3">
    <name type="scientific">Menopon gallinae</name>
    <name type="common">poultry shaft louse</name>
    <dbReference type="NCBI Taxonomy" id="328185"/>
    <lineage>
        <taxon>Eukaryota</taxon>
        <taxon>Metazoa</taxon>
        <taxon>Ecdysozoa</taxon>
        <taxon>Arthropoda</taxon>
        <taxon>Hexapoda</taxon>
        <taxon>Insecta</taxon>
        <taxon>Pterygota</taxon>
        <taxon>Neoptera</taxon>
        <taxon>Paraneoptera</taxon>
        <taxon>Psocodea</taxon>
        <taxon>Troctomorpha</taxon>
        <taxon>Phthiraptera</taxon>
        <taxon>Amblycera</taxon>
        <taxon>Menoponidae</taxon>
        <taxon>Menopon</taxon>
    </lineage>
</organism>
<evidence type="ECO:0000313" key="3">
    <source>
        <dbReference type="EMBL" id="KAL0268227.1"/>
    </source>
</evidence>
<gene>
    <name evidence="3" type="ORF">PYX00_010255</name>
</gene>
<reference evidence="3" key="1">
    <citation type="journal article" date="2024" name="Gigascience">
        <title>Chromosome-level genome of the poultry shaft louse Menopon gallinae provides insight into the host-switching and adaptive evolution of parasitic lice.</title>
        <authorList>
            <person name="Xu Y."/>
            <person name="Ma L."/>
            <person name="Liu S."/>
            <person name="Liang Y."/>
            <person name="Liu Q."/>
            <person name="He Z."/>
            <person name="Tian L."/>
            <person name="Duan Y."/>
            <person name="Cai W."/>
            <person name="Li H."/>
            <person name="Song F."/>
        </authorList>
    </citation>
    <scope>NUCLEOTIDE SEQUENCE</scope>
    <source>
        <strain evidence="3">Cailab_2023a</strain>
    </source>
</reference>
<name>A0AAW2HEW6_9NEOP</name>
<dbReference type="SMART" id="SM00320">
    <property type="entry name" value="WD40"/>
    <property type="match status" value="6"/>
</dbReference>
<dbReference type="SUPFAM" id="SSF48371">
    <property type="entry name" value="ARM repeat"/>
    <property type="match status" value="1"/>
</dbReference>
<dbReference type="Pfam" id="PF00400">
    <property type="entry name" value="WD40"/>
    <property type="match status" value="1"/>
</dbReference>
<accession>A0AAW2HEW6</accession>
<dbReference type="InterPro" id="IPR001680">
    <property type="entry name" value="WD40_rpt"/>
</dbReference>
<evidence type="ECO:0000256" key="2">
    <source>
        <dbReference type="ARBA" id="ARBA00022737"/>
    </source>
</evidence>